<evidence type="ECO:0000256" key="1">
    <source>
        <dbReference type="SAM" id="SignalP"/>
    </source>
</evidence>
<dbReference type="EMBL" id="LN899819">
    <property type="protein sequence ID" value="CUV15014.1"/>
    <property type="molecule type" value="Genomic_DNA"/>
</dbReference>
<reference evidence="2" key="1">
    <citation type="submission" date="2015-10" db="EMBL/GenBank/DDBJ databases">
        <authorList>
            <person name="Gilbert D.G."/>
        </authorList>
    </citation>
    <scope>NUCLEOTIDE SEQUENCE</scope>
    <source>
        <strain evidence="2">Phyl III-seqv23</strain>
    </source>
</reference>
<feature type="signal peptide" evidence="1">
    <location>
        <begin position="1"/>
        <end position="29"/>
    </location>
</feature>
<name>A0A0S4TY81_RALSL</name>
<protein>
    <submittedName>
        <fullName evidence="2">Uncharacterized protein</fullName>
    </submittedName>
</protein>
<keyword evidence="1" id="KW-0732">Signal</keyword>
<dbReference type="AlphaFoldDB" id="A0A0S4TY81"/>
<accession>A0A0S4TY81</accession>
<gene>
    <name evidence="2" type="ORF">RUN39_v1_1080007</name>
</gene>
<proteinExistence type="predicted"/>
<organism evidence="2">
    <name type="scientific">Ralstonia solanacearum</name>
    <name type="common">Pseudomonas solanacearum</name>
    <dbReference type="NCBI Taxonomy" id="305"/>
    <lineage>
        <taxon>Bacteria</taxon>
        <taxon>Pseudomonadati</taxon>
        <taxon>Pseudomonadota</taxon>
        <taxon>Betaproteobacteria</taxon>
        <taxon>Burkholderiales</taxon>
        <taxon>Burkholderiaceae</taxon>
        <taxon>Ralstonia</taxon>
        <taxon>Ralstonia solanacearum species complex</taxon>
    </lineage>
</organism>
<sequence length="179" mass="18563">MSPSIIRSVSSAAAVSLCMWMAPIQSAHAETASLTCQGTEVVQYNPPLTFVPTSITATVQDNYAPCTGSPATISSASTNISDTVVRSCDVLTNSATKPNYTVRWSDGTTSEIYTQNVVVQRPVGQVVRIESGSVVSGRFTGANTLRTVTLLQSDVQACMTSGVSSVGGPVVLQVTGPAT</sequence>
<evidence type="ECO:0000313" key="2">
    <source>
        <dbReference type="EMBL" id="CUV15014.1"/>
    </source>
</evidence>
<feature type="chain" id="PRO_5006628326" evidence="1">
    <location>
        <begin position="30"/>
        <end position="179"/>
    </location>
</feature>